<feature type="domain" description="Cyclic nucleotide-binding" evidence="4">
    <location>
        <begin position="500"/>
        <end position="586"/>
    </location>
</feature>
<keyword evidence="6" id="KW-1185">Reference proteome</keyword>
<evidence type="ECO:0000313" key="6">
    <source>
        <dbReference type="Proteomes" id="UP001623330"/>
    </source>
</evidence>
<dbReference type="PROSITE" id="PS50042">
    <property type="entry name" value="CNMP_BINDING_3"/>
    <property type="match status" value="1"/>
</dbReference>
<feature type="coiled-coil region" evidence="1">
    <location>
        <begin position="54"/>
        <end position="211"/>
    </location>
</feature>
<proteinExistence type="predicted"/>
<dbReference type="Pfam" id="PF12814">
    <property type="entry name" value="Mcp5_PH"/>
    <property type="match status" value="1"/>
</dbReference>
<feature type="compositionally biased region" description="Polar residues" evidence="2">
    <location>
        <begin position="1835"/>
        <end position="1844"/>
    </location>
</feature>
<dbReference type="InterPro" id="IPR053005">
    <property type="entry name" value="Nuclear_Pos-Cytoskel_Interact"/>
</dbReference>
<feature type="compositionally biased region" description="Polar residues" evidence="2">
    <location>
        <begin position="1679"/>
        <end position="1691"/>
    </location>
</feature>
<evidence type="ECO:0000259" key="4">
    <source>
        <dbReference type="PROSITE" id="PS50042"/>
    </source>
</evidence>
<dbReference type="PANTHER" id="PTHR28190:SF1">
    <property type="entry name" value="NUCLEAR MIGRATION PROTEIN NUM1"/>
    <property type="match status" value="1"/>
</dbReference>
<feature type="compositionally biased region" description="Low complexity" evidence="2">
    <location>
        <begin position="1664"/>
        <end position="1678"/>
    </location>
</feature>
<dbReference type="InterPro" id="IPR000595">
    <property type="entry name" value="cNMP-bd_dom"/>
</dbReference>
<dbReference type="EMBL" id="JBEVYD010000006">
    <property type="protein sequence ID" value="KAL3231629.1"/>
    <property type="molecule type" value="Genomic_DNA"/>
</dbReference>
<name>A0ABR4NTG4_9SACH</name>
<comment type="caution">
    <text evidence="5">The sequence shown here is derived from an EMBL/GenBank/DDBJ whole genome shotgun (WGS) entry which is preliminary data.</text>
</comment>
<gene>
    <name evidence="5" type="ORF">RNJ44_00164</name>
</gene>
<sequence length="2051" mass="236412">MSENLDEELKQTAQDVTALTSSEADLPMFAGSHSYGSMVRSNNSKDINFTMDLSENLLMECRRLQAANDKFKKRLEELTEKHDVLIDSEGRLRDSKESLQQEVEELKQLNWDLEANLDNCNKSLKLLRNDRDALAEQAGSLGKELEKLKTEFEVMKLENKRLQDQLGSQQTQTEEERNDLQQRLHNLNDENDELVSKNKSVNEKLNNLQVNLLRFLKDKKYVDENKSDVEDDIFDHISDSNSDISLEEVEELARKHDMKLIPQDQEIHPKLTTDEMIDHIDKEGYKTIKLEEWRSIQDELKAPPVDKIKDSLMDNNKDQQIKIMKWLAEQNNRVVITEEKYNDMNNKLSNPNKDLVSQNAEKIGYVISEKSEYEELKEKATTPSVDLIKIFARNNNMVAIPSERFEELESTFKHPDLEFLREKANEQNQVLIPIKELTEMKETIENPDMQFIKAAATKNNEKLITIAEYEEMMRQLENPNLEFVVAKAELMNQKVIPLDVYEDLENTSKHPTMEFLNQKAFENGQKIIQASEYEDLLRSVEQPTLEYISERAEDYDQKLISSDEFEELKLLSQDPPIDFLSARAASKGYEMLKTKQYDDLLRKTSEPTSRELEAIAAGIGYVAIPDSEYVLLKEVYDKPSLAFIKEKSENEGHVVIEKTEYDDLRQKAFDKDSAIENITNFGFKAVPLSEYNDLINAQLKTAPMEEVRKRLELEGYVMLESDSYKKLSVPVYEKGTLQDTMTLCEKYSLRAIPIEEFEHLERNAQSAIFSIDELINRVKSHGFMVHSSEEYNELQRQLLEPDLTYLIEKAQKYNNILVDKDEFARNEELVKNTPVEFVREKAAHYGYLLIETKRWEDMNAELENPSLDMLKDRAEKIDCIIMTAEEKNKLDEQMAKPPLEYLKEKARRQRKELVDLVEYRELVRKTTNPTGDEIKQYANTLQSVVLLNDEYNELQKKIDYPSLEYLVSSLENFNYVAVSSDQYEHEIERYNNPSNEYLSEKLSDKGMIMVNNNEYQNLVVAVENPELAYLEEKATNFRKILVDKEEFQYKLDTFENPSIEFLQSKASLKNHQLINTDELNDIKSKLRNPTIEYLNEKAQMLDKVLVDRSAYQTQVRQLEAPSIEFLRKNARRESMVLLPRNEAETMQTMLSKPDLDHVRENAKELGYELVEFDKYKELTKNTENPTFEFLQARTESMNYVIIRKDKWEATRERLDNPSLDILRKQSNDMGATLFTADELNEHDNNIRSKAASLMSPSSKVRASKQYFEQLVKEEKQQPGKIIEHARALGFVTLPTDEYEKLLKNQKDENMKKNELYLNARQMNLAIIDKNSYAKLVQQRATQSKLSFEELQTFADQLEMDLVKKEDSQQATETTGNRLVFTEEKKEKEVINGESPFLSSQKDSLSLEDLSKMANELGYFLLPNKYKGKIKNIPDLTSDTTISSIEEEDTIGNNIKEAALDHKLDISDIKSMLTDTEYDVFNKNEIEELSKKSNRKPTVNEIKSLAQMSGLTLLSKTEEKKLRAGTLLTDNELKEEASKRSLIILSLSSYKALAAKKYQPQVKTTTKLTRLEIVKKAPSFGLAAIDEREYRNLQSHANKTNVTALDEATIKKMAKEKNLVVLSKEKLLIMEKESKPKTKSELVRILHARYNLVAITKVEYNKLKTQSSRAASTPSTTRPNSPETITTSSASENDSEITMMKDKLEQNGYLIIRNTAFITTPYAKTPTSKKVVVIPRMYYMTLLARTNPKPLKRTPVTQKKANQLDPSLVSELQEQHIRSRTAPSSPTSEIPPPVINMAFEPLPKDSEINTPRKYTPSQTPTHSVNQTPTRPGFLTPTHSTLNVPKSTPMKPPMNRSSSVDTIGTINTVASFNEQVMIPALTQTVIGEYLYKYYPKLGHIGGEGRHRRYFWIHPYSMTLYWSETNPVMENASHSKTKGVSILSVSVIPDTNSHPSGLYHKSIIVTTDERSVVFTCPTRERHNVWYNSLRYLIKRSVDGISYDEIVEDVDDSMYAGKVFPLGPEGQHVQRRMGSSFKSSMRKPSVASFRDRVDS</sequence>
<reference evidence="5 6" key="1">
    <citation type="submission" date="2024-05" db="EMBL/GenBank/DDBJ databases">
        <title>Long read based assembly of the Candida bracarensis genome reveals expanded adhesin content.</title>
        <authorList>
            <person name="Marcet-Houben M."/>
            <person name="Ksiezopolska E."/>
            <person name="Gabaldon T."/>
        </authorList>
    </citation>
    <scope>NUCLEOTIDE SEQUENCE [LARGE SCALE GENOMIC DNA]</scope>
    <source>
        <strain evidence="5 6">CBM6</strain>
    </source>
</reference>
<protein>
    <submittedName>
        <fullName evidence="5">Nuclear migration protein NUM1</fullName>
    </submittedName>
</protein>
<dbReference type="CDD" id="cd13365">
    <property type="entry name" value="PH_PLC_plant-like"/>
    <property type="match status" value="1"/>
</dbReference>
<feature type="region of interest" description="Disordered" evidence="2">
    <location>
        <begin position="1663"/>
        <end position="1694"/>
    </location>
</feature>
<dbReference type="SMART" id="SM00233">
    <property type="entry name" value="PH"/>
    <property type="match status" value="1"/>
</dbReference>
<evidence type="ECO:0000256" key="2">
    <source>
        <dbReference type="SAM" id="MobiDB-lite"/>
    </source>
</evidence>
<dbReference type="Proteomes" id="UP001623330">
    <property type="component" value="Unassembled WGS sequence"/>
</dbReference>
<organism evidence="5 6">
    <name type="scientific">Nakaseomyces bracarensis</name>
    <dbReference type="NCBI Taxonomy" id="273131"/>
    <lineage>
        <taxon>Eukaryota</taxon>
        <taxon>Fungi</taxon>
        <taxon>Dikarya</taxon>
        <taxon>Ascomycota</taxon>
        <taxon>Saccharomycotina</taxon>
        <taxon>Saccharomycetes</taxon>
        <taxon>Saccharomycetales</taxon>
        <taxon>Saccharomycetaceae</taxon>
        <taxon>Nakaseomyces</taxon>
    </lineage>
</organism>
<dbReference type="SUPFAM" id="SSF50729">
    <property type="entry name" value="PH domain-like"/>
    <property type="match status" value="1"/>
</dbReference>
<feature type="compositionally biased region" description="Polar residues" evidence="2">
    <location>
        <begin position="1814"/>
        <end position="1828"/>
    </location>
</feature>
<dbReference type="PROSITE" id="PS50003">
    <property type="entry name" value="PH_DOMAIN"/>
    <property type="match status" value="1"/>
</dbReference>
<dbReference type="InterPro" id="IPR024774">
    <property type="entry name" value="PH_dom-Mcp5-type"/>
</dbReference>
<evidence type="ECO:0000256" key="1">
    <source>
        <dbReference type="SAM" id="Coils"/>
    </source>
</evidence>
<evidence type="ECO:0000259" key="3">
    <source>
        <dbReference type="PROSITE" id="PS50003"/>
    </source>
</evidence>
<accession>A0ABR4NTG4</accession>
<keyword evidence="1" id="KW-0175">Coiled coil</keyword>
<feature type="region of interest" description="Disordered" evidence="2">
    <location>
        <begin position="1774"/>
        <end position="1856"/>
    </location>
</feature>
<evidence type="ECO:0000313" key="5">
    <source>
        <dbReference type="EMBL" id="KAL3231629.1"/>
    </source>
</evidence>
<dbReference type="InterPro" id="IPR001849">
    <property type="entry name" value="PH_domain"/>
</dbReference>
<dbReference type="PANTHER" id="PTHR28190">
    <property type="entry name" value="NUCLEAR MIGRATION PROTEIN NUM1"/>
    <property type="match status" value="1"/>
</dbReference>
<feature type="domain" description="PH" evidence="3">
    <location>
        <begin position="1881"/>
        <end position="1991"/>
    </location>
</feature>